<dbReference type="AlphaFoldDB" id="A0A512SZG7"/>
<organism evidence="8 9">
    <name type="scientific">Knoellia locipacati</name>
    <dbReference type="NCBI Taxonomy" id="882824"/>
    <lineage>
        <taxon>Bacteria</taxon>
        <taxon>Bacillati</taxon>
        <taxon>Actinomycetota</taxon>
        <taxon>Actinomycetes</taxon>
        <taxon>Micrococcales</taxon>
        <taxon>Intrasporangiaceae</taxon>
        <taxon>Knoellia</taxon>
    </lineage>
</organism>
<evidence type="ECO:0000256" key="4">
    <source>
        <dbReference type="ARBA" id="ARBA00023163"/>
    </source>
</evidence>
<dbReference type="PROSITE" id="PS51755">
    <property type="entry name" value="OMPR_PHOB"/>
    <property type="match status" value="1"/>
</dbReference>
<keyword evidence="4" id="KW-0804">Transcription</keyword>
<dbReference type="CDD" id="cd15831">
    <property type="entry name" value="BTAD"/>
    <property type="match status" value="1"/>
</dbReference>
<dbReference type="Gene3D" id="3.40.50.300">
    <property type="entry name" value="P-loop containing nucleotide triphosphate hydrolases"/>
    <property type="match status" value="1"/>
</dbReference>
<evidence type="ECO:0000256" key="1">
    <source>
        <dbReference type="ARBA" id="ARBA00005820"/>
    </source>
</evidence>
<dbReference type="Gene3D" id="1.25.40.10">
    <property type="entry name" value="Tetratricopeptide repeat domain"/>
    <property type="match status" value="1"/>
</dbReference>
<evidence type="ECO:0000313" key="8">
    <source>
        <dbReference type="EMBL" id="GEQ13309.1"/>
    </source>
</evidence>
<keyword evidence="2" id="KW-0805">Transcription regulation</keyword>
<dbReference type="InterPro" id="IPR016032">
    <property type="entry name" value="Sig_transdc_resp-reg_C-effctor"/>
</dbReference>
<name>A0A512SZG7_9MICO</name>
<dbReference type="SMART" id="SM01043">
    <property type="entry name" value="BTAD"/>
    <property type="match status" value="1"/>
</dbReference>
<evidence type="ECO:0000256" key="6">
    <source>
        <dbReference type="SAM" id="MobiDB-lite"/>
    </source>
</evidence>
<dbReference type="Pfam" id="PF13191">
    <property type="entry name" value="AAA_16"/>
    <property type="match status" value="1"/>
</dbReference>
<feature type="region of interest" description="Disordered" evidence="6">
    <location>
        <begin position="405"/>
        <end position="452"/>
    </location>
</feature>
<feature type="domain" description="OmpR/PhoB-type" evidence="7">
    <location>
        <begin position="1"/>
        <end position="102"/>
    </location>
</feature>
<sequence length="1182" mass="124510">MAGVSVQVSVLGATALRGSDGPVEIAARKRRALLAALALDLGPVVSADRLVALMWGDEAPPGAFGTLHSYVSGLRRLLEPGLEPRAKPTVLLTSDEGYRLALPREAVDATAFVDEVRTRHRVLVGLASQLTTGPDASWPERAEVEEQVEGLEQLLRTWRGTPYADLTDHPDVLTERTGLEALRTTASDDLALGLLALGEHATVLALTEQATVRDPLRERGWSLHALALARAGRQAEALDAIRRLRRLLDDELGLDPGQEVRDLEAALLQQDPAVLRGWLANGSPASPVGRARVEDRRGQDPGDPPPEPPGGGASGAEAVGRDERPLVGRTREREAIAQLLDSAGAGRPATVRLVGEAGAGKSRLVQWAVAEALSRGMAAAVGTCSADEGAPPLWPWRQVLAGLDLPSPPELAPALPAGAQADSQPDPQGDAHADPGPRPDARTADASSGTTAERAFAAHDAIAEALRDAARDRGLLVVLDDLHWADTPTMRCLAQVVASLRAGDRVAVIATRRPTTSAHTADTAGTDLDAALARHGATTLELDGLAADEARDLVGSILGDGTEPGVVADWRVRTDGNPFFLVELARLAEQSGRVDGEVPESVQSVVRHRVAALPEPVRELLLLAAALGRQHPPLLLARIAELDPDDLLDRLEVAQEAGIIHSAQGLLAFDHALTRDAILAMTTPNRVARTHARIARALEAAPPSAVNPAERAFDLAHHWLAAGPLYAANAWPAAAAAGALAADDFANVEAADLFHAALEAQAVDPQGTAYERFDLLLRLNESAARAGMWREAVGAVVVAVALSRALGDPVRMATAVASLTRYSVWTPMEYGVVEHELIDDLRTTLGRLASGDSAERCTLMLALAAQLYYLPGSDAEVAALTDEGMAMARRLGDPTLLAWAARTAQIALWRCPALAARRALAEEEVAAARASGDVTAEAVALAGMAGVAVEAGDVATWEWASSEALEIARRRRLSFVEFALRFVELSLDVLRGGGDREAAADALRTMTGVRMSIPATDYIEFGIAYALSGWDPVAARWLVDSVLAVDPDGGDDITRTPILQLLAVCGDRERLAPLLRGAALPSEDWSQSLDLAILAFAYAVAADSEGARTVAGALGPLSGRMAVAGVASLQGPVDCFLAMALATAGEAEAARAAAERGEALAREWGMTAFLDRFAEQRRSLGF</sequence>
<evidence type="ECO:0000256" key="2">
    <source>
        <dbReference type="ARBA" id="ARBA00023015"/>
    </source>
</evidence>
<evidence type="ECO:0000256" key="5">
    <source>
        <dbReference type="PROSITE-ProRule" id="PRU01091"/>
    </source>
</evidence>
<feature type="DNA-binding region" description="OmpR/PhoB-type" evidence="5">
    <location>
        <begin position="1"/>
        <end position="102"/>
    </location>
</feature>
<dbReference type="PANTHER" id="PTHR35807">
    <property type="entry name" value="TRANSCRIPTIONAL REGULATOR REDD-RELATED"/>
    <property type="match status" value="1"/>
</dbReference>
<dbReference type="SUPFAM" id="SSF46894">
    <property type="entry name" value="C-terminal effector domain of the bipartite response regulators"/>
    <property type="match status" value="1"/>
</dbReference>
<dbReference type="Pfam" id="PF00486">
    <property type="entry name" value="Trans_reg_C"/>
    <property type="match status" value="1"/>
</dbReference>
<evidence type="ECO:0000256" key="3">
    <source>
        <dbReference type="ARBA" id="ARBA00023125"/>
    </source>
</evidence>
<feature type="compositionally biased region" description="Basic and acidic residues" evidence="6">
    <location>
        <begin position="291"/>
        <end position="300"/>
    </location>
</feature>
<comment type="similarity">
    <text evidence="1">Belongs to the AfsR/DnrI/RedD regulatory family.</text>
</comment>
<protein>
    <recommendedName>
        <fullName evidence="7">OmpR/PhoB-type domain-containing protein</fullName>
    </recommendedName>
</protein>
<proteinExistence type="inferred from homology"/>
<dbReference type="GO" id="GO:0006355">
    <property type="term" value="P:regulation of DNA-templated transcription"/>
    <property type="evidence" value="ECO:0007669"/>
    <property type="project" value="InterPro"/>
</dbReference>
<evidence type="ECO:0000259" key="7">
    <source>
        <dbReference type="PROSITE" id="PS51755"/>
    </source>
</evidence>
<dbReference type="PANTHER" id="PTHR35807:SF1">
    <property type="entry name" value="TRANSCRIPTIONAL REGULATOR REDD"/>
    <property type="match status" value="1"/>
</dbReference>
<evidence type="ECO:0000313" key="9">
    <source>
        <dbReference type="Proteomes" id="UP000321793"/>
    </source>
</evidence>
<dbReference type="InterPro" id="IPR011990">
    <property type="entry name" value="TPR-like_helical_dom_sf"/>
</dbReference>
<dbReference type="InterPro" id="IPR036388">
    <property type="entry name" value="WH-like_DNA-bd_sf"/>
</dbReference>
<dbReference type="InterPro" id="IPR001867">
    <property type="entry name" value="OmpR/PhoB-type_DNA-bd"/>
</dbReference>
<gene>
    <name evidence="8" type="ORF">KLO01_13560</name>
</gene>
<dbReference type="InterPro" id="IPR051677">
    <property type="entry name" value="AfsR-DnrI-RedD_regulator"/>
</dbReference>
<dbReference type="Pfam" id="PF03704">
    <property type="entry name" value="BTAD"/>
    <property type="match status" value="1"/>
</dbReference>
<accession>A0A512SZG7</accession>
<dbReference type="SUPFAM" id="SSF52540">
    <property type="entry name" value="P-loop containing nucleoside triphosphate hydrolases"/>
    <property type="match status" value="1"/>
</dbReference>
<dbReference type="Proteomes" id="UP000321793">
    <property type="component" value="Unassembled WGS sequence"/>
</dbReference>
<keyword evidence="9" id="KW-1185">Reference proteome</keyword>
<dbReference type="Gene3D" id="1.10.10.10">
    <property type="entry name" value="Winged helix-like DNA-binding domain superfamily/Winged helix DNA-binding domain"/>
    <property type="match status" value="1"/>
</dbReference>
<feature type="compositionally biased region" description="Basic and acidic residues" evidence="6">
    <location>
        <begin position="429"/>
        <end position="443"/>
    </location>
</feature>
<dbReference type="InterPro" id="IPR005158">
    <property type="entry name" value="BTAD"/>
</dbReference>
<dbReference type="GO" id="GO:0003677">
    <property type="term" value="F:DNA binding"/>
    <property type="evidence" value="ECO:0007669"/>
    <property type="project" value="UniProtKB-UniRule"/>
</dbReference>
<dbReference type="InterPro" id="IPR041664">
    <property type="entry name" value="AAA_16"/>
</dbReference>
<dbReference type="EMBL" id="BKBA01000004">
    <property type="protein sequence ID" value="GEQ13309.1"/>
    <property type="molecule type" value="Genomic_DNA"/>
</dbReference>
<dbReference type="GO" id="GO:0000160">
    <property type="term" value="P:phosphorelay signal transduction system"/>
    <property type="evidence" value="ECO:0007669"/>
    <property type="project" value="InterPro"/>
</dbReference>
<feature type="region of interest" description="Disordered" evidence="6">
    <location>
        <begin position="278"/>
        <end position="327"/>
    </location>
</feature>
<comment type="caution">
    <text evidence="8">The sequence shown here is derived from an EMBL/GenBank/DDBJ whole genome shotgun (WGS) entry which is preliminary data.</text>
</comment>
<dbReference type="SMART" id="SM00862">
    <property type="entry name" value="Trans_reg_C"/>
    <property type="match status" value="1"/>
</dbReference>
<reference evidence="8 9" key="1">
    <citation type="submission" date="2019-07" db="EMBL/GenBank/DDBJ databases">
        <title>Whole genome shotgun sequence of Knoellia locipacati NBRC 109775.</title>
        <authorList>
            <person name="Hosoyama A."/>
            <person name="Uohara A."/>
            <person name="Ohji S."/>
            <person name="Ichikawa N."/>
        </authorList>
    </citation>
    <scope>NUCLEOTIDE SEQUENCE [LARGE SCALE GENOMIC DNA]</scope>
    <source>
        <strain evidence="8 9">NBRC 109775</strain>
    </source>
</reference>
<dbReference type="InterPro" id="IPR027417">
    <property type="entry name" value="P-loop_NTPase"/>
</dbReference>
<keyword evidence="3 5" id="KW-0238">DNA-binding</keyword>
<dbReference type="SUPFAM" id="SSF48452">
    <property type="entry name" value="TPR-like"/>
    <property type="match status" value="1"/>
</dbReference>
<feature type="compositionally biased region" description="Low complexity" evidence="6">
    <location>
        <begin position="412"/>
        <end position="421"/>
    </location>
</feature>